<evidence type="ECO:0000256" key="3">
    <source>
        <dbReference type="ARBA" id="ARBA00012929"/>
    </source>
</evidence>
<dbReference type="AlphaFoldDB" id="A0AB39D5G4"/>
<dbReference type="SUPFAM" id="SSF51735">
    <property type="entry name" value="NAD(P)-binding Rossmann-fold domains"/>
    <property type="match status" value="1"/>
</dbReference>
<dbReference type="EMBL" id="CP158255">
    <property type="protein sequence ID" value="XDJ50112.1"/>
    <property type="molecule type" value="Genomic_DNA"/>
</dbReference>
<dbReference type="RefSeq" id="WP_368643160.1">
    <property type="nucleotide sequence ID" value="NZ_CP158252.1"/>
</dbReference>
<comment type="pathway">
    <text evidence="1 6">Carbohydrate biosynthesis; dTDP-L-rhamnose biosynthesis.</text>
</comment>
<comment type="similarity">
    <text evidence="2 6">Belongs to the dTDP-4-dehydrorhamnose reductase family.</text>
</comment>
<keyword evidence="6" id="KW-0521">NADP</keyword>
<evidence type="ECO:0000313" key="8">
    <source>
        <dbReference type="EMBL" id="XDJ41369.1"/>
    </source>
</evidence>
<dbReference type="EMBL" id="CP158252">
    <property type="protein sequence ID" value="XDJ41369.1"/>
    <property type="molecule type" value="Genomic_DNA"/>
</dbReference>
<dbReference type="GO" id="GO:0008831">
    <property type="term" value="F:dTDP-4-dehydrorhamnose reductase activity"/>
    <property type="evidence" value="ECO:0007669"/>
    <property type="project" value="UniProtKB-EC"/>
</dbReference>
<evidence type="ECO:0000256" key="1">
    <source>
        <dbReference type="ARBA" id="ARBA00004781"/>
    </source>
</evidence>
<name>A0AB39D5G4_9BURK</name>
<organism evidence="9">
    <name type="scientific">Castellaniella ginsengisoli</name>
    <dbReference type="NCBI Taxonomy" id="546114"/>
    <lineage>
        <taxon>Bacteria</taxon>
        <taxon>Pseudomonadati</taxon>
        <taxon>Pseudomonadota</taxon>
        <taxon>Betaproteobacteria</taxon>
        <taxon>Burkholderiales</taxon>
        <taxon>Alcaligenaceae</taxon>
        <taxon>Castellaniella</taxon>
    </lineage>
</organism>
<keyword evidence="6 9" id="KW-0560">Oxidoreductase</keyword>
<evidence type="ECO:0000259" key="7">
    <source>
        <dbReference type="Pfam" id="PF04321"/>
    </source>
</evidence>
<comment type="catalytic activity">
    <reaction evidence="5 6">
        <text>dTDP-beta-L-rhamnose + NADP(+) = dTDP-4-dehydro-beta-L-rhamnose + NADPH + H(+)</text>
        <dbReference type="Rhea" id="RHEA:21796"/>
        <dbReference type="ChEBI" id="CHEBI:15378"/>
        <dbReference type="ChEBI" id="CHEBI:57510"/>
        <dbReference type="ChEBI" id="CHEBI:57783"/>
        <dbReference type="ChEBI" id="CHEBI:58349"/>
        <dbReference type="ChEBI" id="CHEBI:62830"/>
        <dbReference type="EC" id="1.1.1.133"/>
    </reaction>
</comment>
<evidence type="ECO:0000313" key="9">
    <source>
        <dbReference type="EMBL" id="XDJ50112.1"/>
    </source>
</evidence>
<feature type="domain" description="RmlD-like substrate binding" evidence="7">
    <location>
        <begin position="17"/>
        <end position="305"/>
    </location>
</feature>
<comment type="function">
    <text evidence="6">Catalyzes the reduction of dTDP-6-deoxy-L-lyxo-4-hexulose to yield dTDP-L-rhamnose.</text>
</comment>
<accession>A0AB39D5G4</accession>
<dbReference type="Pfam" id="PF04321">
    <property type="entry name" value="RmlD_sub_bind"/>
    <property type="match status" value="1"/>
</dbReference>
<reference evidence="9" key="1">
    <citation type="submission" date="2024-05" db="EMBL/GenBank/DDBJ databases">
        <authorList>
            <person name="Luo Y.-C."/>
            <person name="Nicholds J."/>
            <person name="Mortimer T."/>
            <person name="Maboni G."/>
        </authorList>
    </citation>
    <scope>NUCLEOTIDE SEQUENCE</scope>
    <source>
        <strain evidence="9">151108</strain>
        <strain evidence="8">153920</strain>
    </source>
</reference>
<comment type="cofactor">
    <cofactor evidence="6">
        <name>Mg(2+)</name>
        <dbReference type="ChEBI" id="CHEBI:18420"/>
    </cofactor>
    <text evidence="6">Binds 1 Mg(2+) ion per monomer.</text>
</comment>
<gene>
    <name evidence="9" type="primary">rfbD</name>
    <name evidence="8" type="ORF">ABRY99_10505</name>
    <name evidence="9" type="ORF">ABRZ09_12980</name>
</gene>
<evidence type="ECO:0000256" key="5">
    <source>
        <dbReference type="ARBA" id="ARBA00048200"/>
    </source>
</evidence>
<sequence>MSPRGAPRNALWPDALRILVTGADGQLGRSLRALAAQAPGAARYTFLNRSQLDITQAGAISAWLDAHPADCLINAAAYTAVDRAASEPDLSRAINAAAPGLLARACAARGLRLLHVSTDYVFDGRLDRPYREDDPAAPLNTYGRGKLEGEHAVLAADARAIVVRTGWVFSAWGGNFVRTMVRLGSQRDALRVIDDQVGGPTWAGHLARVLLTLALRPASETPGGVYHFGGQPWVSWHGFALEIQARALALGLIARRPRVEAISSAEWPSPEPRPANGRLDCARLEALLGPLERDWRIGLDRVLETWRSEGS</sequence>
<dbReference type="CDD" id="cd05254">
    <property type="entry name" value="dTDP_HR_like_SDR_e"/>
    <property type="match status" value="1"/>
</dbReference>
<dbReference type="Gene3D" id="3.40.50.720">
    <property type="entry name" value="NAD(P)-binding Rossmann-like Domain"/>
    <property type="match status" value="1"/>
</dbReference>
<dbReference type="InterPro" id="IPR029903">
    <property type="entry name" value="RmlD-like-bd"/>
</dbReference>
<dbReference type="Gene3D" id="3.90.25.10">
    <property type="entry name" value="UDP-galactose 4-epimerase, domain 1"/>
    <property type="match status" value="1"/>
</dbReference>
<evidence type="ECO:0000256" key="2">
    <source>
        <dbReference type="ARBA" id="ARBA00010944"/>
    </source>
</evidence>
<protein>
    <recommendedName>
        <fullName evidence="4 6">dTDP-4-dehydrorhamnose reductase</fullName>
        <ecNumber evidence="3 6">1.1.1.133</ecNumber>
    </recommendedName>
</protein>
<dbReference type="PANTHER" id="PTHR10491">
    <property type="entry name" value="DTDP-4-DEHYDRORHAMNOSE REDUCTASE"/>
    <property type="match status" value="1"/>
</dbReference>
<dbReference type="InterPro" id="IPR036291">
    <property type="entry name" value="NAD(P)-bd_dom_sf"/>
</dbReference>
<dbReference type="InterPro" id="IPR005913">
    <property type="entry name" value="dTDP_dehydrorham_reduct"/>
</dbReference>
<dbReference type="NCBIfam" id="TIGR01214">
    <property type="entry name" value="rmlD"/>
    <property type="match status" value="1"/>
</dbReference>
<evidence type="ECO:0000256" key="6">
    <source>
        <dbReference type="RuleBase" id="RU364082"/>
    </source>
</evidence>
<dbReference type="EC" id="1.1.1.133" evidence="3 6"/>
<proteinExistence type="inferred from homology"/>
<evidence type="ECO:0000256" key="4">
    <source>
        <dbReference type="ARBA" id="ARBA00017099"/>
    </source>
</evidence>
<dbReference type="PANTHER" id="PTHR10491:SF4">
    <property type="entry name" value="METHIONINE ADENOSYLTRANSFERASE 2 SUBUNIT BETA"/>
    <property type="match status" value="1"/>
</dbReference>